<dbReference type="Gene3D" id="1.10.443.10">
    <property type="entry name" value="Intergrase catalytic core"/>
    <property type="match status" value="1"/>
</dbReference>
<name>A0A225WUU2_9STRA</name>
<dbReference type="Proteomes" id="UP000198211">
    <property type="component" value="Unassembled WGS sequence"/>
</dbReference>
<organism evidence="1 2">
    <name type="scientific">Phytophthora megakarya</name>
    <dbReference type="NCBI Taxonomy" id="4795"/>
    <lineage>
        <taxon>Eukaryota</taxon>
        <taxon>Sar</taxon>
        <taxon>Stramenopiles</taxon>
        <taxon>Oomycota</taxon>
        <taxon>Peronosporomycetes</taxon>
        <taxon>Peronosporales</taxon>
        <taxon>Peronosporaceae</taxon>
        <taxon>Phytophthora</taxon>
    </lineage>
</organism>
<proteinExistence type="predicted"/>
<dbReference type="GO" id="GO:0006310">
    <property type="term" value="P:DNA recombination"/>
    <property type="evidence" value="ECO:0007669"/>
    <property type="project" value="InterPro"/>
</dbReference>
<dbReference type="GO" id="GO:0015074">
    <property type="term" value="P:DNA integration"/>
    <property type="evidence" value="ECO:0007669"/>
    <property type="project" value="InterPro"/>
</dbReference>
<evidence type="ECO:0000313" key="1">
    <source>
        <dbReference type="EMBL" id="OWZ20868.1"/>
    </source>
</evidence>
<reference evidence="2" key="1">
    <citation type="submission" date="2017-03" db="EMBL/GenBank/DDBJ databases">
        <title>Phytopthora megakarya and P. palmivora, two closely related causual agents of cacao black pod achieved similar genome size and gene model numbers by different mechanisms.</title>
        <authorList>
            <person name="Ali S."/>
            <person name="Shao J."/>
            <person name="Larry D.J."/>
            <person name="Kronmiller B."/>
            <person name="Shen D."/>
            <person name="Strem M.D."/>
            <person name="Melnick R.L."/>
            <person name="Guiltinan M.J."/>
            <person name="Tyler B.M."/>
            <person name="Meinhardt L.W."/>
            <person name="Bailey B.A."/>
        </authorList>
    </citation>
    <scope>NUCLEOTIDE SEQUENCE [LARGE SCALE GENOMIC DNA]</scope>
    <source>
        <strain evidence="2">zdho120</strain>
    </source>
</reference>
<sequence length="253" mass="29106">MRSSLIHLYRIYNVNMPLAFDNDLRSSYLFHCISLYVRKCDNRPRKVVLVRTISMISWKLMCRVRNAVSIRFQLLDSDEDARAIWLAHVKIDQEGDRQCDPRQVYANPKEADIYPILALTIYITVFGFNSNSLFFPGNNQNDRCSKIPRRPMNATLVARELEVSGRVKSDFGSHSVRKGTSFYVSGCCTGGPLPASICLRTCWKLAIMCIGQKEEPGSRGSRWIIGVFLRYLGWRSDWPTSYTYYGLHGLVWI</sequence>
<keyword evidence="2" id="KW-1185">Reference proteome</keyword>
<dbReference type="InterPro" id="IPR013762">
    <property type="entry name" value="Integrase-like_cat_sf"/>
</dbReference>
<dbReference type="AlphaFoldDB" id="A0A225WUU2"/>
<evidence type="ECO:0000313" key="2">
    <source>
        <dbReference type="Proteomes" id="UP000198211"/>
    </source>
</evidence>
<gene>
    <name evidence="1" type="ORF">PHMEG_0004667</name>
</gene>
<dbReference type="GO" id="GO:0003677">
    <property type="term" value="F:DNA binding"/>
    <property type="evidence" value="ECO:0007669"/>
    <property type="project" value="InterPro"/>
</dbReference>
<comment type="caution">
    <text evidence="1">The sequence shown here is derived from an EMBL/GenBank/DDBJ whole genome shotgun (WGS) entry which is preliminary data.</text>
</comment>
<dbReference type="EMBL" id="NBNE01000281">
    <property type="protein sequence ID" value="OWZ20868.1"/>
    <property type="molecule type" value="Genomic_DNA"/>
</dbReference>
<accession>A0A225WUU2</accession>
<protein>
    <submittedName>
        <fullName evidence="1">Uncharacterized protein</fullName>
    </submittedName>
</protein>